<organism evidence="2 3">
    <name type="scientific">Trifolium medium</name>
    <dbReference type="NCBI Taxonomy" id="97028"/>
    <lineage>
        <taxon>Eukaryota</taxon>
        <taxon>Viridiplantae</taxon>
        <taxon>Streptophyta</taxon>
        <taxon>Embryophyta</taxon>
        <taxon>Tracheophyta</taxon>
        <taxon>Spermatophyta</taxon>
        <taxon>Magnoliopsida</taxon>
        <taxon>eudicotyledons</taxon>
        <taxon>Gunneridae</taxon>
        <taxon>Pentapetalae</taxon>
        <taxon>rosids</taxon>
        <taxon>fabids</taxon>
        <taxon>Fabales</taxon>
        <taxon>Fabaceae</taxon>
        <taxon>Papilionoideae</taxon>
        <taxon>50 kb inversion clade</taxon>
        <taxon>NPAAA clade</taxon>
        <taxon>Hologalegina</taxon>
        <taxon>IRL clade</taxon>
        <taxon>Trifolieae</taxon>
        <taxon>Trifolium</taxon>
    </lineage>
</organism>
<proteinExistence type="predicted"/>
<name>A0A392W060_9FABA</name>
<dbReference type="PANTHER" id="PTHR46700">
    <property type="entry name" value="ARM REPEAT SUPERFAMILY PROTEIN"/>
    <property type="match status" value="1"/>
</dbReference>
<comment type="caution">
    <text evidence="2">The sequence shown here is derived from an EMBL/GenBank/DDBJ whole genome shotgun (WGS) entry which is preliminary data.</text>
</comment>
<sequence>RREAATTVRMLAKENLEVRETLAMLGAIPPLVTMLDSQDVDSQIASLYALLNLGIGNDA</sequence>
<feature type="non-terminal residue" evidence="2">
    <location>
        <position position="1"/>
    </location>
</feature>
<dbReference type="EMBL" id="LXQA011296170">
    <property type="protein sequence ID" value="MCI92285.1"/>
    <property type="molecule type" value="Genomic_DNA"/>
</dbReference>
<dbReference type="InterPro" id="IPR000225">
    <property type="entry name" value="Armadillo"/>
</dbReference>
<dbReference type="Pfam" id="PF00514">
    <property type="entry name" value="Arm"/>
    <property type="match status" value="1"/>
</dbReference>
<reference evidence="2 3" key="1">
    <citation type="journal article" date="2018" name="Front. Plant Sci.">
        <title>Red Clover (Trifolium pratense) and Zigzag Clover (T. medium) - A Picture of Genomic Similarities and Differences.</title>
        <authorList>
            <person name="Dluhosova J."/>
            <person name="Istvanek J."/>
            <person name="Nedelnik J."/>
            <person name="Repkova J."/>
        </authorList>
    </citation>
    <scope>NUCLEOTIDE SEQUENCE [LARGE SCALE GENOMIC DNA]</scope>
    <source>
        <strain evidence="3">cv. 10/8</strain>
        <tissue evidence="2">Leaf</tissue>
    </source>
</reference>
<keyword evidence="3" id="KW-1185">Reference proteome</keyword>
<evidence type="ECO:0000256" key="1">
    <source>
        <dbReference type="ARBA" id="ARBA00022737"/>
    </source>
</evidence>
<evidence type="ECO:0000313" key="3">
    <source>
        <dbReference type="Proteomes" id="UP000265520"/>
    </source>
</evidence>
<dbReference type="InterPro" id="IPR011989">
    <property type="entry name" value="ARM-like"/>
</dbReference>
<dbReference type="AlphaFoldDB" id="A0A392W060"/>
<dbReference type="Proteomes" id="UP000265520">
    <property type="component" value="Unassembled WGS sequence"/>
</dbReference>
<dbReference type="InterPro" id="IPR016024">
    <property type="entry name" value="ARM-type_fold"/>
</dbReference>
<dbReference type="SUPFAM" id="SSF48371">
    <property type="entry name" value="ARM repeat"/>
    <property type="match status" value="1"/>
</dbReference>
<keyword evidence="1" id="KW-0677">Repeat</keyword>
<dbReference type="PANTHER" id="PTHR46700:SF6">
    <property type="entry name" value="ARMADILLO_BETA-CATENIN-LIKE REPEAT PROTEIN"/>
    <property type="match status" value="1"/>
</dbReference>
<evidence type="ECO:0000313" key="2">
    <source>
        <dbReference type="EMBL" id="MCI92285.1"/>
    </source>
</evidence>
<dbReference type="Gene3D" id="1.25.10.10">
    <property type="entry name" value="Leucine-rich Repeat Variant"/>
    <property type="match status" value="1"/>
</dbReference>
<accession>A0A392W060</accession>
<protein>
    <submittedName>
        <fullName evidence="2">U-box domain-containing protein 4-like</fullName>
    </submittedName>
</protein>